<name>A0A9W6S2C0_9ACTN</name>
<dbReference type="GO" id="GO:0005829">
    <property type="term" value="C:cytosol"/>
    <property type="evidence" value="ECO:0007669"/>
    <property type="project" value="TreeGrafter"/>
</dbReference>
<organism evidence="3 4">
    <name type="scientific">Actinoallomurus iriomotensis</name>
    <dbReference type="NCBI Taxonomy" id="478107"/>
    <lineage>
        <taxon>Bacteria</taxon>
        <taxon>Bacillati</taxon>
        <taxon>Actinomycetota</taxon>
        <taxon>Actinomycetes</taxon>
        <taxon>Streptosporangiales</taxon>
        <taxon>Thermomonosporaceae</taxon>
        <taxon>Actinoallomurus</taxon>
    </lineage>
</organism>
<reference evidence="3" key="1">
    <citation type="submission" date="2023-03" db="EMBL/GenBank/DDBJ databases">
        <title>Actinoallomurus iriomotensis NBRC 103684.</title>
        <authorList>
            <person name="Ichikawa N."/>
            <person name="Sato H."/>
            <person name="Tonouchi N."/>
        </authorList>
    </citation>
    <scope>NUCLEOTIDE SEQUENCE</scope>
    <source>
        <strain evidence="3">NBRC 103684</strain>
    </source>
</reference>
<dbReference type="InterPro" id="IPR011576">
    <property type="entry name" value="Pyridox_Oxase_N"/>
</dbReference>
<sequence length="176" mass="20208">MLWDAWSRWRRLEDMTPEERRRFVRGHRTAIFGYSRKNDGPAMSALYYVMEGDEILVSTMRARAKAAAVRRDPKVSLCVLDEKWPPTYLNVYCDAVVDEDPQAGADLFFKIMGVMAGRPLSEDSRAEVEEMARREERVVLRLRPYATFATPPRHVTTEADLAGLTHWTSASVPWDA</sequence>
<keyword evidence="1" id="KW-0560">Oxidoreductase</keyword>
<dbReference type="GO" id="GO:0016627">
    <property type="term" value="F:oxidoreductase activity, acting on the CH-CH group of donors"/>
    <property type="evidence" value="ECO:0007669"/>
    <property type="project" value="TreeGrafter"/>
</dbReference>
<keyword evidence="4" id="KW-1185">Reference proteome</keyword>
<dbReference type="PANTHER" id="PTHR35176:SF6">
    <property type="entry name" value="HEME OXYGENASE HI_0854-RELATED"/>
    <property type="match status" value="1"/>
</dbReference>
<evidence type="ECO:0000256" key="1">
    <source>
        <dbReference type="ARBA" id="ARBA00023002"/>
    </source>
</evidence>
<evidence type="ECO:0000313" key="4">
    <source>
        <dbReference type="Proteomes" id="UP001165074"/>
    </source>
</evidence>
<gene>
    <name evidence="3" type="ORF">Airi02_038170</name>
</gene>
<proteinExistence type="predicted"/>
<evidence type="ECO:0000259" key="2">
    <source>
        <dbReference type="Pfam" id="PF01243"/>
    </source>
</evidence>
<dbReference type="Gene3D" id="2.30.110.10">
    <property type="entry name" value="Electron Transport, Fmn-binding Protein, Chain A"/>
    <property type="match status" value="1"/>
</dbReference>
<accession>A0A9W6S2C0</accession>
<dbReference type="SUPFAM" id="SSF50475">
    <property type="entry name" value="FMN-binding split barrel"/>
    <property type="match status" value="1"/>
</dbReference>
<dbReference type="InterPro" id="IPR012349">
    <property type="entry name" value="Split_barrel_FMN-bd"/>
</dbReference>
<comment type="caution">
    <text evidence="3">The sequence shown here is derived from an EMBL/GenBank/DDBJ whole genome shotgun (WGS) entry which is preliminary data.</text>
</comment>
<dbReference type="GO" id="GO:0070967">
    <property type="term" value="F:coenzyme F420 binding"/>
    <property type="evidence" value="ECO:0007669"/>
    <property type="project" value="TreeGrafter"/>
</dbReference>
<dbReference type="PANTHER" id="PTHR35176">
    <property type="entry name" value="HEME OXYGENASE HI_0854-RELATED"/>
    <property type="match status" value="1"/>
</dbReference>
<dbReference type="EMBL" id="BSTK01000005">
    <property type="protein sequence ID" value="GLY85888.1"/>
    <property type="molecule type" value="Genomic_DNA"/>
</dbReference>
<dbReference type="Pfam" id="PF01243">
    <property type="entry name" value="PNPOx_N"/>
    <property type="match status" value="1"/>
</dbReference>
<dbReference type="Proteomes" id="UP001165074">
    <property type="component" value="Unassembled WGS sequence"/>
</dbReference>
<dbReference type="InterPro" id="IPR052019">
    <property type="entry name" value="F420H2_bilvrd_red/Heme_oxyg"/>
</dbReference>
<feature type="domain" description="Pyridoxamine 5'-phosphate oxidase N-terminal" evidence="2">
    <location>
        <begin position="17"/>
        <end position="144"/>
    </location>
</feature>
<dbReference type="AlphaFoldDB" id="A0A9W6S2C0"/>
<evidence type="ECO:0000313" key="3">
    <source>
        <dbReference type="EMBL" id="GLY85888.1"/>
    </source>
</evidence>
<protein>
    <recommendedName>
        <fullName evidence="2">Pyridoxamine 5'-phosphate oxidase N-terminal domain-containing protein</fullName>
    </recommendedName>
</protein>